<protein>
    <submittedName>
        <fullName evidence="2">IS110 family transposase</fullName>
    </submittedName>
</protein>
<comment type="caution">
    <text evidence="2">The sequence shown here is derived from an EMBL/GenBank/DDBJ whole genome shotgun (WGS) entry which is preliminary data.</text>
</comment>
<dbReference type="Proteomes" id="UP001183881">
    <property type="component" value="Unassembled WGS sequence"/>
</dbReference>
<dbReference type="Pfam" id="PF01548">
    <property type="entry name" value="DEDD_Tnp_IS110"/>
    <property type="match status" value="1"/>
</dbReference>
<evidence type="ECO:0000259" key="1">
    <source>
        <dbReference type="Pfam" id="PF01548"/>
    </source>
</evidence>
<evidence type="ECO:0000313" key="3">
    <source>
        <dbReference type="Proteomes" id="UP001183881"/>
    </source>
</evidence>
<evidence type="ECO:0000313" key="2">
    <source>
        <dbReference type="EMBL" id="MDT0395738.1"/>
    </source>
</evidence>
<feature type="non-terminal residue" evidence="2">
    <location>
        <position position="100"/>
    </location>
</feature>
<proteinExistence type="predicted"/>
<name>A0ABU2PUA3_9ACTN</name>
<dbReference type="InterPro" id="IPR002525">
    <property type="entry name" value="Transp_IS110-like_N"/>
</dbReference>
<reference evidence="3" key="1">
    <citation type="submission" date="2023-07" db="EMBL/GenBank/DDBJ databases">
        <title>30 novel species of actinomycetes from the DSMZ collection.</title>
        <authorList>
            <person name="Nouioui I."/>
        </authorList>
    </citation>
    <scope>NUCLEOTIDE SEQUENCE [LARGE SCALE GENOMIC DNA]</scope>
    <source>
        <strain evidence="3">DSM 41636</strain>
    </source>
</reference>
<dbReference type="EMBL" id="JAVRFA010000012">
    <property type="protein sequence ID" value="MDT0395738.1"/>
    <property type="molecule type" value="Genomic_DNA"/>
</dbReference>
<gene>
    <name evidence="2" type="ORF">RM705_13745</name>
</gene>
<accession>A0ABU2PUA3</accession>
<dbReference type="RefSeq" id="WP_311644059.1">
    <property type="nucleotide sequence ID" value="NZ_JAVRFA010000012.1"/>
</dbReference>
<feature type="domain" description="Transposase IS110-like N-terminal" evidence="1">
    <location>
        <begin position="11"/>
        <end position="99"/>
    </location>
</feature>
<sequence>MDDIENVGVFLGLDVGKSAHHGHGLTPAGKKVFDKQLPNSEPKLRAVFDKLAAKFGTVLVIVDQPASIGALPLTVARAAGCKVAYLPGLSMRRIADLYPG</sequence>
<keyword evidence="3" id="KW-1185">Reference proteome</keyword>
<organism evidence="2 3">
    <name type="scientific">Streptomyces edwardsiae</name>
    <dbReference type="NCBI Taxonomy" id="3075527"/>
    <lineage>
        <taxon>Bacteria</taxon>
        <taxon>Bacillati</taxon>
        <taxon>Actinomycetota</taxon>
        <taxon>Actinomycetes</taxon>
        <taxon>Kitasatosporales</taxon>
        <taxon>Streptomycetaceae</taxon>
        <taxon>Streptomyces</taxon>
    </lineage>
</organism>